<gene>
    <name evidence="6" type="ORF">ACFSM5_15005</name>
</gene>
<dbReference type="InterPro" id="IPR003439">
    <property type="entry name" value="ABC_transporter-like_ATP-bd"/>
</dbReference>
<evidence type="ECO:0000256" key="3">
    <source>
        <dbReference type="ARBA" id="ARBA00022741"/>
    </source>
</evidence>
<feature type="domain" description="ABC transporter" evidence="5">
    <location>
        <begin position="5"/>
        <end position="229"/>
    </location>
</feature>
<dbReference type="SMART" id="SM00382">
    <property type="entry name" value="AAA"/>
    <property type="match status" value="2"/>
</dbReference>
<evidence type="ECO:0000313" key="7">
    <source>
        <dbReference type="Proteomes" id="UP001597295"/>
    </source>
</evidence>
<evidence type="ECO:0000256" key="4">
    <source>
        <dbReference type="ARBA" id="ARBA00022840"/>
    </source>
</evidence>
<dbReference type="InterPro" id="IPR003593">
    <property type="entry name" value="AAA+_ATPase"/>
</dbReference>
<dbReference type="PANTHER" id="PTHR43553:SF24">
    <property type="entry name" value="ENERGY-COUPLING FACTOR TRANSPORTER ATP-BINDING PROTEIN ECFA1"/>
    <property type="match status" value="1"/>
</dbReference>
<reference evidence="7" key="1">
    <citation type="journal article" date="2019" name="Int. J. Syst. Evol. Microbiol.">
        <title>The Global Catalogue of Microorganisms (GCM) 10K type strain sequencing project: providing services to taxonomists for standard genome sequencing and annotation.</title>
        <authorList>
            <consortium name="The Broad Institute Genomics Platform"/>
            <consortium name="The Broad Institute Genome Sequencing Center for Infectious Disease"/>
            <person name="Wu L."/>
            <person name="Ma J."/>
        </authorList>
    </citation>
    <scope>NUCLEOTIDE SEQUENCE [LARGE SCALE GENOMIC DNA]</scope>
    <source>
        <strain evidence="7">CGMCC 1.19062</strain>
    </source>
</reference>
<evidence type="ECO:0000256" key="1">
    <source>
        <dbReference type="ARBA" id="ARBA00005417"/>
    </source>
</evidence>
<accession>A0ABW5DWM7</accession>
<dbReference type="InterPro" id="IPR015856">
    <property type="entry name" value="ABC_transpr_CbiO/EcfA_su"/>
</dbReference>
<keyword evidence="2" id="KW-0813">Transport</keyword>
<organism evidence="6 7">
    <name type="scientific">Lacibacterium aquatile</name>
    <dbReference type="NCBI Taxonomy" id="1168082"/>
    <lineage>
        <taxon>Bacteria</taxon>
        <taxon>Pseudomonadati</taxon>
        <taxon>Pseudomonadota</taxon>
        <taxon>Alphaproteobacteria</taxon>
        <taxon>Rhodospirillales</taxon>
        <taxon>Rhodospirillaceae</taxon>
    </lineage>
</organism>
<evidence type="ECO:0000313" key="6">
    <source>
        <dbReference type="EMBL" id="MFD2264209.1"/>
    </source>
</evidence>
<evidence type="ECO:0000259" key="5">
    <source>
        <dbReference type="PROSITE" id="PS50893"/>
    </source>
</evidence>
<dbReference type="PROSITE" id="PS00211">
    <property type="entry name" value="ABC_TRANSPORTER_1"/>
    <property type="match status" value="2"/>
</dbReference>
<dbReference type="SUPFAM" id="SSF52540">
    <property type="entry name" value="P-loop containing nucleoside triphosphate hydrolases"/>
    <property type="match status" value="2"/>
</dbReference>
<dbReference type="RefSeq" id="WP_379877260.1">
    <property type="nucleotide sequence ID" value="NZ_JBHUIP010000012.1"/>
</dbReference>
<comment type="similarity">
    <text evidence="1">Belongs to the ABC transporter superfamily.</text>
</comment>
<dbReference type="InterPro" id="IPR050095">
    <property type="entry name" value="ECF_ABC_transporter_ATP-bd"/>
</dbReference>
<protein>
    <submittedName>
        <fullName evidence="6">ATP-binding cassette domain-containing protein</fullName>
    </submittedName>
</protein>
<name>A0ABW5DWM7_9PROT</name>
<comment type="caution">
    <text evidence="6">The sequence shown here is derived from an EMBL/GenBank/DDBJ whole genome shotgun (WGS) entry which is preliminary data.</text>
</comment>
<dbReference type="GO" id="GO:0005524">
    <property type="term" value="F:ATP binding"/>
    <property type="evidence" value="ECO:0007669"/>
    <property type="project" value="UniProtKB-KW"/>
</dbReference>
<keyword evidence="7" id="KW-1185">Reference proteome</keyword>
<keyword evidence="3" id="KW-0547">Nucleotide-binding</keyword>
<dbReference type="PROSITE" id="PS50893">
    <property type="entry name" value="ABC_TRANSPORTER_2"/>
    <property type="match status" value="1"/>
</dbReference>
<keyword evidence="4 6" id="KW-0067">ATP-binding</keyword>
<dbReference type="Pfam" id="PF00005">
    <property type="entry name" value="ABC_tran"/>
    <property type="match status" value="3"/>
</dbReference>
<proteinExistence type="inferred from homology"/>
<dbReference type="CDD" id="cd03225">
    <property type="entry name" value="ABC_cobalt_CbiO_domain1"/>
    <property type="match status" value="1"/>
</dbReference>
<sequence>MPKGFSLEGVGIALEGHPLLRDLSLAINPEERILLLGPSGSGKSTLLAALAGLVPEAVPGEISGALSRPTAPAALVFQDPETQLVAATVAEDIVFALENRALPRDLLQQAASEGLALARLPADRECHRLSGGERQRVALAAALTAHRHLGGPLLLDEAITDLDEDSTAAFFATLARHDGGWIATDHRIDPWRGLVDRVLVLDRSGRLALDGPAADVFARDLGALGIRLPGHSSALPARSGALLAEDGPLKLHAGEVVALTGANGCGKTTLARRLATANAKRTAMLFQNPELGLTAATVAEQAPGVDLGDLGLAEARDRHPLRLSHGQKRRLALAGVFAARRPLTILDEPSNGLDADGFAGLLADIAGVAADGRAVLLISHDAELIARCAHRSVDLGETAHAG</sequence>
<dbReference type="Gene3D" id="3.40.50.300">
    <property type="entry name" value="P-loop containing nucleotide triphosphate hydrolases"/>
    <property type="match status" value="2"/>
</dbReference>
<dbReference type="InterPro" id="IPR017871">
    <property type="entry name" value="ABC_transporter-like_CS"/>
</dbReference>
<evidence type="ECO:0000256" key="2">
    <source>
        <dbReference type="ARBA" id="ARBA00022448"/>
    </source>
</evidence>
<dbReference type="InterPro" id="IPR027417">
    <property type="entry name" value="P-loop_NTPase"/>
</dbReference>
<dbReference type="PANTHER" id="PTHR43553">
    <property type="entry name" value="HEAVY METAL TRANSPORTER"/>
    <property type="match status" value="1"/>
</dbReference>
<dbReference type="Proteomes" id="UP001597295">
    <property type="component" value="Unassembled WGS sequence"/>
</dbReference>
<dbReference type="EMBL" id="JBHUIP010000012">
    <property type="protein sequence ID" value="MFD2264209.1"/>
    <property type="molecule type" value="Genomic_DNA"/>
</dbReference>